<organism evidence="1">
    <name type="scientific">Bacillus cereus</name>
    <dbReference type="NCBI Taxonomy" id="1396"/>
    <lineage>
        <taxon>Bacteria</taxon>
        <taxon>Bacillati</taxon>
        <taxon>Bacillota</taxon>
        <taxon>Bacilli</taxon>
        <taxon>Bacillales</taxon>
        <taxon>Bacillaceae</taxon>
        <taxon>Bacillus</taxon>
        <taxon>Bacillus cereus group</taxon>
    </lineage>
</organism>
<evidence type="ECO:0008006" key="2">
    <source>
        <dbReference type="Google" id="ProtNLM"/>
    </source>
</evidence>
<gene>
    <name evidence="1" type="ORF">FRY47_29355</name>
</gene>
<evidence type="ECO:0000313" key="1">
    <source>
        <dbReference type="EMBL" id="QEF20404.1"/>
    </source>
</evidence>
<name>A0A5B9HY02_BACCE</name>
<protein>
    <recommendedName>
        <fullName evidence="2">Group-specific protein</fullName>
    </recommendedName>
</protein>
<keyword evidence="1" id="KW-0614">Plasmid</keyword>
<dbReference type="EMBL" id="CP042876">
    <property type="protein sequence ID" value="QEF20404.1"/>
    <property type="molecule type" value="Genomic_DNA"/>
</dbReference>
<sequence length="92" mass="11056">MENDQEFINLILDCESIIKLKISSISDLDDNKRYHLMLDEIKGLMMTIKQKKLNTKQYYLSITQMLDKNDPNDLILSILRINEFYCKYYQKL</sequence>
<dbReference type="AlphaFoldDB" id="A0A5B9HY02"/>
<reference evidence="1" key="1">
    <citation type="submission" date="2019-08" db="EMBL/GenBank/DDBJ databases">
        <title>Antibiosis Participates in the Biocontrol of Bucillus cereus 0-9 Against Rice Sheath Blight.</title>
        <authorList>
            <person name="Wang G."/>
            <person name="Liu F."/>
        </authorList>
    </citation>
    <scope>NUCLEOTIDE SEQUENCE</scope>
    <source>
        <strain evidence="1">09</strain>
        <plasmid evidence="1">unnamed2</plasmid>
    </source>
</reference>
<accession>A0A5B9HY02</accession>
<geneLocation type="plasmid" evidence="1">
    <name>unnamed2</name>
</geneLocation>
<proteinExistence type="predicted"/>